<dbReference type="EMBL" id="CAJPWZ010000671">
    <property type="protein sequence ID" value="CAG2198214.1"/>
    <property type="molecule type" value="Genomic_DNA"/>
</dbReference>
<protein>
    <submittedName>
        <fullName evidence="2">Uncharacterized protein</fullName>
    </submittedName>
</protein>
<dbReference type="AlphaFoldDB" id="A0A8S3QV17"/>
<evidence type="ECO:0000313" key="3">
    <source>
        <dbReference type="Proteomes" id="UP000683360"/>
    </source>
</evidence>
<dbReference type="Proteomes" id="UP000683360">
    <property type="component" value="Unassembled WGS sequence"/>
</dbReference>
<organism evidence="2 3">
    <name type="scientific">Mytilus edulis</name>
    <name type="common">Blue mussel</name>
    <dbReference type="NCBI Taxonomy" id="6550"/>
    <lineage>
        <taxon>Eukaryota</taxon>
        <taxon>Metazoa</taxon>
        <taxon>Spiralia</taxon>
        <taxon>Lophotrochozoa</taxon>
        <taxon>Mollusca</taxon>
        <taxon>Bivalvia</taxon>
        <taxon>Autobranchia</taxon>
        <taxon>Pteriomorphia</taxon>
        <taxon>Mytilida</taxon>
        <taxon>Mytiloidea</taxon>
        <taxon>Mytilidae</taxon>
        <taxon>Mytilinae</taxon>
        <taxon>Mytilus</taxon>
    </lineage>
</organism>
<feature type="coiled-coil region" evidence="1">
    <location>
        <begin position="171"/>
        <end position="335"/>
    </location>
</feature>
<keyword evidence="1" id="KW-0175">Coiled coil</keyword>
<gene>
    <name evidence="2" type="ORF">MEDL_12993</name>
</gene>
<proteinExistence type="predicted"/>
<dbReference type="OrthoDB" id="10453324at2759"/>
<sequence length="364" mass="42512">MSFFRRSPRTMGQSNNKMVATTEARFDKAVNSLELLNKSGKQAVTGMMDIFRQMDNHFNTLKSEKEFLARQLQRIETKTYSQHGSKDRVIVFCEADTQTETDDDLSLSILNDSLSSRNRELEEENTNLKERMKTEVTQAGGNILTNVACKVLLPQTKSDKYVPSGTEEQNSKNLQCEYEQLLSENDICTEEIRKLGNKLNLEKQEHVLTKEHTQKRIDELENQIKKLQDQLRKSETDTNKMAHDIEEFHKKSKEDEETIKMFRNEMSEKINKIHEQENRAQELNRQLEQNRRLIHDKNIEASSRHQRTEESNLLIIELKGKLGANEKQLQELKKKSTQKWKIATMNSVIKIVIQKKLYSILKIV</sequence>
<evidence type="ECO:0000256" key="1">
    <source>
        <dbReference type="SAM" id="Coils"/>
    </source>
</evidence>
<keyword evidence="3" id="KW-1185">Reference proteome</keyword>
<evidence type="ECO:0000313" key="2">
    <source>
        <dbReference type="EMBL" id="CAG2198214.1"/>
    </source>
</evidence>
<accession>A0A8S3QV17</accession>
<feature type="coiled-coil region" evidence="1">
    <location>
        <begin position="111"/>
        <end position="138"/>
    </location>
</feature>
<name>A0A8S3QV17_MYTED</name>
<comment type="caution">
    <text evidence="2">The sequence shown here is derived from an EMBL/GenBank/DDBJ whole genome shotgun (WGS) entry which is preliminary data.</text>
</comment>
<reference evidence="2" key="1">
    <citation type="submission" date="2021-03" db="EMBL/GenBank/DDBJ databases">
        <authorList>
            <person name="Bekaert M."/>
        </authorList>
    </citation>
    <scope>NUCLEOTIDE SEQUENCE</scope>
</reference>